<dbReference type="AlphaFoldDB" id="A0A8J3A980"/>
<dbReference type="GO" id="GO:0005829">
    <property type="term" value="C:cytosol"/>
    <property type="evidence" value="ECO:0007669"/>
    <property type="project" value="TreeGrafter"/>
</dbReference>
<keyword evidence="4" id="KW-1185">Reference proteome</keyword>
<feature type="domain" description="Luciferase-like" evidence="2">
    <location>
        <begin position="43"/>
        <end position="328"/>
    </location>
</feature>
<evidence type="ECO:0000259" key="2">
    <source>
        <dbReference type="Pfam" id="PF00296"/>
    </source>
</evidence>
<organism evidence="3 4">
    <name type="scientific">Egicoccus halophilus</name>
    <dbReference type="NCBI Taxonomy" id="1670830"/>
    <lineage>
        <taxon>Bacteria</taxon>
        <taxon>Bacillati</taxon>
        <taxon>Actinomycetota</taxon>
        <taxon>Nitriliruptoria</taxon>
        <taxon>Egicoccales</taxon>
        <taxon>Egicoccaceae</taxon>
        <taxon>Egicoccus</taxon>
    </lineage>
</organism>
<proteinExistence type="predicted"/>
<dbReference type="Proteomes" id="UP000650511">
    <property type="component" value="Unassembled WGS sequence"/>
</dbReference>
<dbReference type="Pfam" id="PF00296">
    <property type="entry name" value="Bac_luciferase"/>
    <property type="match status" value="1"/>
</dbReference>
<comment type="caution">
    <text evidence="3">The sequence shown here is derived from an EMBL/GenBank/DDBJ whole genome shotgun (WGS) entry which is preliminary data.</text>
</comment>
<protein>
    <submittedName>
        <fullName evidence="3">Putative luciferase-like protein</fullName>
    </submittedName>
</protein>
<dbReference type="NCBIfam" id="TIGR03558">
    <property type="entry name" value="oxido_grp_1"/>
    <property type="match status" value="1"/>
</dbReference>
<reference evidence="3" key="1">
    <citation type="journal article" date="2014" name="Int. J. Syst. Evol. Microbiol.">
        <title>Complete genome sequence of Corynebacterium casei LMG S-19264T (=DSM 44701T), isolated from a smear-ripened cheese.</title>
        <authorList>
            <consortium name="US DOE Joint Genome Institute (JGI-PGF)"/>
            <person name="Walter F."/>
            <person name="Albersmeier A."/>
            <person name="Kalinowski J."/>
            <person name="Ruckert C."/>
        </authorList>
    </citation>
    <scope>NUCLEOTIDE SEQUENCE</scope>
    <source>
        <strain evidence="3">CGMCC 1.14988</strain>
    </source>
</reference>
<dbReference type="FunFam" id="3.20.20.30:FF:000002">
    <property type="entry name" value="LLM class flavin-dependent oxidoreductase"/>
    <property type="match status" value="1"/>
</dbReference>
<dbReference type="PANTHER" id="PTHR30137:SF6">
    <property type="entry name" value="LUCIFERASE-LIKE MONOOXYGENASE"/>
    <property type="match status" value="1"/>
</dbReference>
<dbReference type="GO" id="GO:0016705">
    <property type="term" value="F:oxidoreductase activity, acting on paired donors, with incorporation or reduction of molecular oxygen"/>
    <property type="evidence" value="ECO:0007669"/>
    <property type="project" value="InterPro"/>
</dbReference>
<evidence type="ECO:0000313" key="3">
    <source>
        <dbReference type="EMBL" id="GGI07738.1"/>
    </source>
</evidence>
<dbReference type="InterPro" id="IPR011251">
    <property type="entry name" value="Luciferase-like_dom"/>
</dbReference>
<sequence length="365" mass="38954">MRRLRRRSACADGVVRSLSRSVLERCRAPILEVSAVSFPLSLLDLADVGEGETVAQALQASVTLARAAEGLGYRRIWYAEHHNVATIASAATSVLIAHVAAHTETITLGAGGVMLPNHSPLVVAEQFGTLAELHPGRIELGLGRAPGSDQATFRALRRDLAAADRFPDDVLELQAYLGDTSRIPGVEATPGKGTHVPLYVLGSSLFGAQLAAALGLPYAFASHFAPAALEQAVAVYRREFRPSAQLDRPHVLAAVNVVAADEHDDAQAQLQQAKRRRVQLLFGRGQQLSSADVDAVLASPAGQQVEQMVRYTAVGTADEVRAYLERFRTHADADELILAAAGIGRDARLRSFELVADAFALPRAA</sequence>
<comment type="similarity">
    <text evidence="1">To bacterial alkanal monooxygenase alpha and beta chains.</text>
</comment>
<reference evidence="3" key="2">
    <citation type="submission" date="2020-09" db="EMBL/GenBank/DDBJ databases">
        <authorList>
            <person name="Sun Q."/>
            <person name="Zhou Y."/>
        </authorList>
    </citation>
    <scope>NUCLEOTIDE SEQUENCE</scope>
    <source>
        <strain evidence="3">CGMCC 1.14988</strain>
    </source>
</reference>
<dbReference type="EMBL" id="BMHA01000009">
    <property type="protein sequence ID" value="GGI07738.1"/>
    <property type="molecule type" value="Genomic_DNA"/>
</dbReference>
<name>A0A8J3A980_9ACTN</name>
<dbReference type="Gene3D" id="3.20.20.30">
    <property type="entry name" value="Luciferase-like domain"/>
    <property type="match status" value="1"/>
</dbReference>
<evidence type="ECO:0000256" key="1">
    <source>
        <dbReference type="ARBA" id="ARBA00007789"/>
    </source>
</evidence>
<dbReference type="InterPro" id="IPR036661">
    <property type="entry name" value="Luciferase-like_sf"/>
</dbReference>
<gene>
    <name evidence="3" type="ORF">GCM10011354_25590</name>
</gene>
<dbReference type="PANTHER" id="PTHR30137">
    <property type="entry name" value="LUCIFERASE-LIKE MONOOXYGENASE"/>
    <property type="match status" value="1"/>
</dbReference>
<accession>A0A8J3A980</accession>
<dbReference type="SUPFAM" id="SSF51679">
    <property type="entry name" value="Bacterial luciferase-like"/>
    <property type="match status" value="1"/>
</dbReference>
<evidence type="ECO:0000313" key="4">
    <source>
        <dbReference type="Proteomes" id="UP000650511"/>
    </source>
</evidence>
<dbReference type="InterPro" id="IPR019949">
    <property type="entry name" value="CmoO-like"/>
</dbReference>
<dbReference type="InterPro" id="IPR050766">
    <property type="entry name" value="Bact_Lucif_Oxidored"/>
</dbReference>